<dbReference type="RefSeq" id="WP_194846866.1">
    <property type="nucleotide sequence ID" value="NZ_JAAEJV010000001.1"/>
</dbReference>
<gene>
    <name evidence="9" type="ORF">NEPTK9_000095</name>
</gene>
<evidence type="ECO:0000256" key="8">
    <source>
        <dbReference type="SAM" id="Phobius"/>
    </source>
</evidence>
<dbReference type="PROSITE" id="PS01315">
    <property type="entry name" value="CDS"/>
    <property type="match status" value="1"/>
</dbReference>
<evidence type="ECO:0000256" key="1">
    <source>
        <dbReference type="ARBA" id="ARBA00004141"/>
    </source>
</evidence>
<evidence type="ECO:0000256" key="5">
    <source>
        <dbReference type="ARBA" id="ARBA00022989"/>
    </source>
</evidence>
<evidence type="ECO:0000256" key="2">
    <source>
        <dbReference type="ARBA" id="ARBA00010185"/>
    </source>
</evidence>
<dbReference type="EMBL" id="JAAEJV010000001">
    <property type="protein sequence ID" value="MBF5058598.1"/>
    <property type="molecule type" value="Genomic_DNA"/>
</dbReference>
<evidence type="ECO:0000256" key="3">
    <source>
        <dbReference type="ARBA" id="ARBA00022679"/>
    </source>
</evidence>
<sequence length="314" mass="35876">MLKMSMFPLLTPPIIWAFIGILSLLLAFQVFVWVRGKTERFKDLQPRLTAWWYILGIFLIAFLTRQWCFILLWMGVSFLALREFFNAIPTDEEHKQVRLWLYLSIPVQYAFILIDYYSLFLIFIPVYVYLLFPVRMIIVGKTEHFLQSMGSYFWGIMMAGYSLSYVAYLAPFSSRMGFKAGPLGLMIFLLVLTELNDAAQYMWGKLFGKHKVVPKISPKKSVEGLVGGIITTSLLAMVFAPFLTPLTLPWAALVGFLIGIGGFFGDVTMSALKRDMHVKDFGTLLPGHGGLLDRVDSLVFTAPLFFHLLYWKLG</sequence>
<keyword evidence="10" id="KW-1185">Reference proteome</keyword>
<feature type="transmembrane region" description="Helical" evidence="8">
    <location>
        <begin position="152"/>
        <end position="171"/>
    </location>
</feature>
<comment type="subcellular location">
    <subcellularLocation>
        <location evidence="1">Membrane</location>
        <topology evidence="1">Multi-pass membrane protein</topology>
    </subcellularLocation>
</comment>
<proteinExistence type="inferred from homology"/>
<dbReference type="Proteomes" id="UP001194714">
    <property type="component" value="Unassembled WGS sequence"/>
</dbReference>
<organism evidence="9 10">
    <name type="scientific">Candidatus Neptunichlamydia vexilliferae</name>
    <dbReference type="NCBI Taxonomy" id="1651774"/>
    <lineage>
        <taxon>Bacteria</taxon>
        <taxon>Pseudomonadati</taxon>
        <taxon>Chlamydiota</taxon>
        <taxon>Chlamydiia</taxon>
        <taxon>Parachlamydiales</taxon>
        <taxon>Simkaniaceae</taxon>
        <taxon>Candidatus Neptunichlamydia</taxon>
    </lineage>
</organism>
<keyword evidence="3 7" id="KW-0808">Transferase</keyword>
<comment type="similarity">
    <text evidence="2 7">Belongs to the CDS family.</text>
</comment>
<dbReference type="PANTHER" id="PTHR43535:SF1">
    <property type="entry name" value="PHOSPHATIDATE CYTIDYLYLTRANSFERASE"/>
    <property type="match status" value="1"/>
</dbReference>
<evidence type="ECO:0000256" key="4">
    <source>
        <dbReference type="ARBA" id="ARBA00022692"/>
    </source>
</evidence>
<dbReference type="PANTHER" id="PTHR43535">
    <property type="entry name" value="PHOSPHATIDATE CYTIDYLYLTRANSFERASE"/>
    <property type="match status" value="1"/>
</dbReference>
<evidence type="ECO:0000313" key="10">
    <source>
        <dbReference type="Proteomes" id="UP001194714"/>
    </source>
</evidence>
<feature type="transmembrane region" description="Helical" evidence="8">
    <location>
        <begin position="50"/>
        <end position="76"/>
    </location>
</feature>
<keyword evidence="6 8" id="KW-0472">Membrane</keyword>
<comment type="catalytic activity">
    <reaction evidence="7">
        <text>a 1,2-diacyl-sn-glycero-3-phosphate + CTP + H(+) = a CDP-1,2-diacyl-sn-glycerol + diphosphate</text>
        <dbReference type="Rhea" id="RHEA:16229"/>
        <dbReference type="ChEBI" id="CHEBI:15378"/>
        <dbReference type="ChEBI" id="CHEBI:33019"/>
        <dbReference type="ChEBI" id="CHEBI:37563"/>
        <dbReference type="ChEBI" id="CHEBI:58332"/>
        <dbReference type="ChEBI" id="CHEBI:58608"/>
        <dbReference type="EC" id="2.7.7.41"/>
    </reaction>
</comment>
<dbReference type="InterPro" id="IPR000374">
    <property type="entry name" value="PC_trans"/>
</dbReference>
<keyword evidence="5 8" id="KW-1133">Transmembrane helix</keyword>
<dbReference type="EC" id="2.7.7.41" evidence="7"/>
<feature type="transmembrane region" description="Helical" evidence="8">
    <location>
        <begin position="109"/>
        <end position="132"/>
    </location>
</feature>
<protein>
    <recommendedName>
        <fullName evidence="7">Phosphatidate cytidylyltransferase</fullName>
        <ecNumber evidence="7">2.7.7.41</ecNumber>
    </recommendedName>
</protein>
<keyword evidence="7" id="KW-0548">Nucleotidyltransferase</keyword>
<evidence type="ECO:0000313" key="9">
    <source>
        <dbReference type="EMBL" id="MBF5058598.1"/>
    </source>
</evidence>
<dbReference type="Pfam" id="PF01148">
    <property type="entry name" value="CTP_transf_1"/>
    <property type="match status" value="1"/>
</dbReference>
<feature type="transmembrane region" description="Helical" evidence="8">
    <location>
        <begin position="183"/>
        <end position="203"/>
    </location>
</feature>
<evidence type="ECO:0000256" key="7">
    <source>
        <dbReference type="RuleBase" id="RU003938"/>
    </source>
</evidence>
<evidence type="ECO:0000256" key="6">
    <source>
        <dbReference type="ARBA" id="ARBA00023136"/>
    </source>
</evidence>
<feature type="transmembrane region" description="Helical" evidence="8">
    <location>
        <begin position="224"/>
        <end position="244"/>
    </location>
</feature>
<feature type="transmembrane region" description="Helical" evidence="8">
    <location>
        <begin position="250"/>
        <end position="272"/>
    </location>
</feature>
<reference evidence="9 10" key="1">
    <citation type="submission" date="2020-01" db="EMBL/GenBank/DDBJ databases">
        <title>Draft genome sequence of Cand. Neptunochlamydia vexilliferae K9.</title>
        <authorList>
            <person name="Schulz F."/>
            <person name="Koestlbacher S."/>
            <person name="Wascher F."/>
            <person name="Pizzetti I."/>
            <person name="Horn M."/>
        </authorList>
    </citation>
    <scope>NUCLEOTIDE SEQUENCE [LARGE SCALE GENOMIC DNA]</scope>
    <source>
        <strain evidence="9 10">K9</strain>
    </source>
</reference>
<name>A0ABS0AWU2_9BACT</name>
<comment type="caution">
    <text evidence="9">The sequence shown here is derived from an EMBL/GenBank/DDBJ whole genome shotgun (WGS) entry which is preliminary data.</text>
</comment>
<feature type="transmembrane region" description="Helical" evidence="8">
    <location>
        <begin position="14"/>
        <end position="34"/>
    </location>
</feature>
<accession>A0ABS0AWU2</accession>
<comment type="pathway">
    <text evidence="7">Phospholipid metabolism; CDP-diacylglycerol biosynthesis; CDP-diacylglycerol from sn-glycerol 3-phosphate: step 3/3.</text>
</comment>
<keyword evidence="4 7" id="KW-0812">Transmembrane</keyword>